<keyword evidence="1" id="KW-0472">Membrane</keyword>
<proteinExistence type="predicted"/>
<dbReference type="RefSeq" id="WP_344909527.1">
    <property type="nucleotide sequence ID" value="NZ_BAABDL010000012.1"/>
</dbReference>
<comment type="caution">
    <text evidence="2">The sequence shown here is derived from an EMBL/GenBank/DDBJ whole genome shotgun (WGS) entry which is preliminary data.</text>
</comment>
<accession>A0ABP7V3M9</accession>
<name>A0ABP7V3M9_9BACI</name>
<feature type="transmembrane region" description="Helical" evidence="1">
    <location>
        <begin position="25"/>
        <end position="43"/>
    </location>
</feature>
<keyword evidence="1" id="KW-1133">Transmembrane helix</keyword>
<keyword evidence="1" id="KW-0812">Transmembrane</keyword>
<dbReference type="Proteomes" id="UP001501734">
    <property type="component" value="Unassembled WGS sequence"/>
</dbReference>
<sequence>MKTVWALLTNYFDLSSGNYKYVVEYSLKLGFIIGLIVGISILIKS</sequence>
<gene>
    <name evidence="2" type="ORF">GCM10022410_01950</name>
</gene>
<evidence type="ECO:0000313" key="3">
    <source>
        <dbReference type="Proteomes" id="UP001501734"/>
    </source>
</evidence>
<keyword evidence="3" id="KW-1185">Reference proteome</keyword>
<organism evidence="2 3">
    <name type="scientific">Amphibacillus indicireducens</name>
    <dbReference type="NCBI Taxonomy" id="1076330"/>
    <lineage>
        <taxon>Bacteria</taxon>
        <taxon>Bacillati</taxon>
        <taxon>Bacillota</taxon>
        <taxon>Bacilli</taxon>
        <taxon>Bacillales</taxon>
        <taxon>Bacillaceae</taxon>
        <taxon>Amphibacillus</taxon>
    </lineage>
</organism>
<evidence type="ECO:0000256" key="1">
    <source>
        <dbReference type="SAM" id="Phobius"/>
    </source>
</evidence>
<protein>
    <submittedName>
        <fullName evidence="2">Uncharacterized protein</fullName>
    </submittedName>
</protein>
<reference evidence="3" key="1">
    <citation type="journal article" date="2019" name="Int. J. Syst. Evol. Microbiol.">
        <title>The Global Catalogue of Microorganisms (GCM) 10K type strain sequencing project: providing services to taxonomists for standard genome sequencing and annotation.</title>
        <authorList>
            <consortium name="The Broad Institute Genomics Platform"/>
            <consortium name="The Broad Institute Genome Sequencing Center for Infectious Disease"/>
            <person name="Wu L."/>
            <person name="Ma J."/>
        </authorList>
    </citation>
    <scope>NUCLEOTIDE SEQUENCE [LARGE SCALE GENOMIC DNA]</scope>
    <source>
        <strain evidence="3">JCM 17250</strain>
    </source>
</reference>
<dbReference type="EMBL" id="BAABDL010000012">
    <property type="protein sequence ID" value="GAA4058416.1"/>
    <property type="molecule type" value="Genomic_DNA"/>
</dbReference>
<evidence type="ECO:0000313" key="2">
    <source>
        <dbReference type="EMBL" id="GAA4058416.1"/>
    </source>
</evidence>